<keyword evidence="2" id="KW-1185">Reference proteome</keyword>
<dbReference type="EMBL" id="CAJHNH020000371">
    <property type="protein sequence ID" value="CAG5117237.1"/>
    <property type="molecule type" value="Genomic_DNA"/>
</dbReference>
<evidence type="ECO:0000313" key="1">
    <source>
        <dbReference type="EMBL" id="CAG5117237.1"/>
    </source>
</evidence>
<organism evidence="1 2">
    <name type="scientific">Candidula unifasciata</name>
    <dbReference type="NCBI Taxonomy" id="100452"/>
    <lineage>
        <taxon>Eukaryota</taxon>
        <taxon>Metazoa</taxon>
        <taxon>Spiralia</taxon>
        <taxon>Lophotrochozoa</taxon>
        <taxon>Mollusca</taxon>
        <taxon>Gastropoda</taxon>
        <taxon>Heterobranchia</taxon>
        <taxon>Euthyneura</taxon>
        <taxon>Panpulmonata</taxon>
        <taxon>Eupulmonata</taxon>
        <taxon>Stylommatophora</taxon>
        <taxon>Helicina</taxon>
        <taxon>Helicoidea</taxon>
        <taxon>Geomitridae</taxon>
        <taxon>Candidula</taxon>
    </lineage>
</organism>
<name>A0A8S3YJR1_9EUPU</name>
<sequence>TIMCMASQKRKFSRLLKRVEKCHLQRSSDMWTKRTHGRTGFSAYSHVCHVYAAMHPVILKFFDWYIFYNIFLLL</sequence>
<accession>A0A8S3YJR1</accession>
<evidence type="ECO:0000313" key="2">
    <source>
        <dbReference type="Proteomes" id="UP000678393"/>
    </source>
</evidence>
<proteinExistence type="predicted"/>
<gene>
    <name evidence="1" type="ORF">CUNI_LOCUS2795</name>
</gene>
<feature type="non-terminal residue" evidence="1">
    <location>
        <position position="74"/>
    </location>
</feature>
<protein>
    <submittedName>
        <fullName evidence="1">Uncharacterized protein</fullName>
    </submittedName>
</protein>
<reference evidence="1" key="1">
    <citation type="submission" date="2021-04" db="EMBL/GenBank/DDBJ databases">
        <authorList>
            <consortium name="Molecular Ecology Group"/>
        </authorList>
    </citation>
    <scope>NUCLEOTIDE SEQUENCE</scope>
</reference>
<comment type="caution">
    <text evidence="1">The sequence shown here is derived from an EMBL/GenBank/DDBJ whole genome shotgun (WGS) entry which is preliminary data.</text>
</comment>
<dbReference type="AlphaFoldDB" id="A0A8S3YJR1"/>
<dbReference type="Proteomes" id="UP000678393">
    <property type="component" value="Unassembled WGS sequence"/>
</dbReference>